<dbReference type="Proteomes" id="UP000232720">
    <property type="component" value="Genome"/>
</dbReference>
<sequence>MECLWTVLKHRNPLLRKHILVLSEYDDLIIVGFDNLKYFEYVLFVFDKNVKLDTHNYMCQLLKCEDNMQCVRRYIKMAYKTPVLGHVYVINERKPMYNLLKEWYVQNYVEVYQLATEKLLWSIPHVIVFDLDETLITSENQVQIRDKFVYTSLQDLHDRNCVLILWSYGNTEHVSASLKETELEGYFDIVLSGGNKKSKFERRTIVYSLSKTTYVKKPFYLDHDYDNSEHIPKSPRVPLWYMRKCGINYYKTITLVDDLTANDHSYDYFVNVNRCSQPITDWHRWHQIIVDNIEDYDNTYSI</sequence>
<proteinExistence type="predicted"/>
<dbReference type="OrthoDB" id="4999at10239"/>
<dbReference type="Gene3D" id="3.40.50.1000">
    <property type="entry name" value="HAD superfamily/HAD-like"/>
    <property type="match status" value="1"/>
</dbReference>
<reference evidence="1 2" key="1">
    <citation type="journal article" date="2003" name="Virology">
        <title>Genome sequence and organization of a nucleopolyhedrovirus isolated from the smaller tea tortrix, Adoxophyes honmai.</title>
        <authorList>
            <person name="Nakai M."/>
            <person name="Goto C."/>
            <person name="Kang W."/>
            <person name="Shikata M."/>
            <person name="Luque T."/>
            <person name="Kunimi Y."/>
        </authorList>
    </citation>
    <scope>NUCLEOTIDE SEQUENCE [LARGE SCALE GENOMIC DNA]</scope>
    <source>
        <strain evidence="1 2">ADN001</strain>
    </source>
</reference>
<dbReference type="InterPro" id="IPR036412">
    <property type="entry name" value="HAD-like_sf"/>
</dbReference>
<dbReference type="GeneID" id="1485789"/>
<dbReference type="EMBL" id="AP006270">
    <property type="protein sequence ID" value="BAC67325.1"/>
    <property type="molecule type" value="Genomic_DNA"/>
</dbReference>
<organism evidence="1 2">
    <name type="scientific">Adoxophyes honmai nucleopolyhedrovirus</name>
    <dbReference type="NCBI Taxonomy" id="224399"/>
    <lineage>
        <taxon>Viruses</taxon>
        <taxon>Viruses incertae sedis</taxon>
        <taxon>Naldaviricetes</taxon>
        <taxon>Lefavirales</taxon>
        <taxon>Baculoviridae</taxon>
        <taxon>Alphabaculovirus</taxon>
        <taxon>Alphabaculovirus adhonmai</taxon>
    </lineage>
</organism>
<evidence type="ECO:0008006" key="3">
    <source>
        <dbReference type="Google" id="ProtNLM"/>
    </source>
</evidence>
<dbReference type="InterPro" id="IPR007827">
    <property type="entry name" value="DUF705"/>
</dbReference>
<protein>
    <recommendedName>
        <fullName evidence="3">38K</fullName>
    </recommendedName>
</protein>
<keyword evidence="2" id="KW-1185">Reference proteome</keyword>
<organismHost>
    <name type="scientific">Adoxophyes honmai</name>
    <name type="common">Smaller tea tortrix moth</name>
    <dbReference type="NCBI Taxonomy" id="85585"/>
</organismHost>
<dbReference type="InterPro" id="IPR023214">
    <property type="entry name" value="HAD_sf"/>
</dbReference>
<dbReference type="InterPro" id="IPR010033">
    <property type="entry name" value="HAD_SF_ppase_IIIC"/>
</dbReference>
<name>Q80LM2_NPVAH</name>
<evidence type="ECO:0000313" key="1">
    <source>
        <dbReference type="EMBL" id="BAC67325.1"/>
    </source>
</evidence>
<evidence type="ECO:0000313" key="2">
    <source>
        <dbReference type="Proteomes" id="UP000232720"/>
    </source>
</evidence>
<dbReference type="NCBIfam" id="TIGR01684">
    <property type="entry name" value="viral_ppase"/>
    <property type="match status" value="1"/>
</dbReference>
<dbReference type="SUPFAM" id="SSF56784">
    <property type="entry name" value="HAD-like"/>
    <property type="match status" value="1"/>
</dbReference>
<dbReference type="NCBIfam" id="TIGR01681">
    <property type="entry name" value="HAD-SF-IIIC"/>
    <property type="match status" value="1"/>
</dbReference>
<dbReference type="Pfam" id="PF05152">
    <property type="entry name" value="DUF705"/>
    <property type="match status" value="1"/>
</dbReference>
<dbReference type="RefSeq" id="NP_818721.1">
    <property type="nucleotide sequence ID" value="NC_004690.1"/>
</dbReference>
<dbReference type="KEGG" id="vg:1485789"/>
<accession>Q80LM2</accession>
<dbReference type="CDD" id="cd01427">
    <property type="entry name" value="HAD_like"/>
    <property type="match status" value="1"/>
</dbReference>